<gene>
    <name evidence="1" type="ordered locus">P9303_24731</name>
</gene>
<reference evidence="1 2" key="1">
    <citation type="journal article" date="2007" name="PLoS Genet.">
        <title>Patterns and implications of gene gain and loss in the evolution of Prochlorococcus.</title>
        <authorList>
            <person name="Kettler G.C."/>
            <person name="Martiny A.C."/>
            <person name="Huang K."/>
            <person name="Zucker J."/>
            <person name="Coleman M.L."/>
            <person name="Rodrigue S."/>
            <person name="Chen F."/>
            <person name="Lapidus A."/>
            <person name="Ferriera S."/>
            <person name="Johnson J."/>
            <person name="Steglich C."/>
            <person name="Church G.M."/>
            <person name="Richardson P."/>
            <person name="Chisholm S.W."/>
        </authorList>
    </citation>
    <scope>NUCLEOTIDE SEQUENCE [LARGE SCALE GENOMIC DNA]</scope>
    <source>
        <strain evidence="1 2">MIT 9303</strain>
    </source>
</reference>
<dbReference type="AlphaFoldDB" id="A2CCJ4"/>
<evidence type="ECO:0000313" key="1">
    <source>
        <dbReference type="EMBL" id="ABM79204.1"/>
    </source>
</evidence>
<accession>A2CCJ4</accession>
<dbReference type="HOGENOM" id="CLU_3156625_0_0_3"/>
<dbReference type="Proteomes" id="UP000002274">
    <property type="component" value="Chromosome"/>
</dbReference>
<dbReference type="KEGG" id="pmf:P9303_24731"/>
<dbReference type="AntiFam" id="ANF00012">
    <property type="entry name" value="tRNA translation"/>
</dbReference>
<dbReference type="EMBL" id="CP000554">
    <property type="protein sequence ID" value="ABM79204.1"/>
    <property type="molecule type" value="Genomic_DNA"/>
</dbReference>
<evidence type="ECO:0000313" key="2">
    <source>
        <dbReference type="Proteomes" id="UP000002274"/>
    </source>
</evidence>
<name>A2CCJ4_PROM3</name>
<sequence>MVLHVLRTALSPKTAAETKCKKKLPEGQLISAPGEIRTPDPLIRSQML</sequence>
<dbReference type="STRING" id="59922.P9303_24731"/>
<proteinExistence type="predicted"/>
<organism evidence="1 2">
    <name type="scientific">Prochlorococcus marinus (strain MIT 9303)</name>
    <dbReference type="NCBI Taxonomy" id="59922"/>
    <lineage>
        <taxon>Bacteria</taxon>
        <taxon>Bacillati</taxon>
        <taxon>Cyanobacteriota</taxon>
        <taxon>Cyanophyceae</taxon>
        <taxon>Synechococcales</taxon>
        <taxon>Prochlorococcaceae</taxon>
        <taxon>Prochlorococcus</taxon>
    </lineage>
</organism>
<protein>
    <submittedName>
        <fullName evidence="1">Uncharacterized protein</fullName>
    </submittedName>
</protein>